<feature type="region of interest" description="Disordered" evidence="4">
    <location>
        <begin position="288"/>
        <end position="311"/>
    </location>
</feature>
<feature type="compositionally biased region" description="Basic and acidic residues" evidence="4">
    <location>
        <begin position="211"/>
        <end position="220"/>
    </location>
</feature>
<evidence type="ECO:0000256" key="3">
    <source>
        <dbReference type="ARBA" id="ARBA00023242"/>
    </source>
</evidence>
<dbReference type="EMBL" id="JBHFFA010000008">
    <property type="protein sequence ID" value="KAL2609195.1"/>
    <property type="molecule type" value="Genomic_DNA"/>
</dbReference>
<feature type="region of interest" description="Disordered" evidence="4">
    <location>
        <begin position="97"/>
        <end position="155"/>
    </location>
</feature>
<dbReference type="Proteomes" id="UP001605036">
    <property type="component" value="Unassembled WGS sequence"/>
</dbReference>
<feature type="region of interest" description="Disordered" evidence="4">
    <location>
        <begin position="611"/>
        <end position="708"/>
    </location>
</feature>
<feature type="region of interest" description="Disordered" evidence="4">
    <location>
        <begin position="508"/>
        <end position="532"/>
    </location>
</feature>
<protein>
    <recommendedName>
        <fullName evidence="7">Centromere protein C</fullName>
    </recommendedName>
</protein>
<feature type="compositionally biased region" description="Basic and acidic residues" evidence="4">
    <location>
        <begin position="508"/>
        <end position="518"/>
    </location>
</feature>
<dbReference type="GO" id="GO:0005634">
    <property type="term" value="C:nucleus"/>
    <property type="evidence" value="ECO:0007669"/>
    <property type="project" value="UniProtKB-SubCell"/>
</dbReference>
<name>A0ABD1XJV7_9MARC</name>
<feature type="compositionally biased region" description="Basic residues" evidence="4">
    <location>
        <begin position="696"/>
        <end position="708"/>
    </location>
</feature>
<evidence type="ECO:0000256" key="1">
    <source>
        <dbReference type="ARBA" id="ARBA00004123"/>
    </source>
</evidence>
<evidence type="ECO:0000256" key="2">
    <source>
        <dbReference type="ARBA" id="ARBA00010291"/>
    </source>
</evidence>
<evidence type="ECO:0008006" key="7">
    <source>
        <dbReference type="Google" id="ProtNLM"/>
    </source>
</evidence>
<dbReference type="GO" id="GO:0000779">
    <property type="term" value="C:condensed chromosome, centromeric region"/>
    <property type="evidence" value="ECO:0007669"/>
    <property type="project" value="UniProtKB-ARBA"/>
</dbReference>
<comment type="caution">
    <text evidence="5">The sequence shown here is derived from an EMBL/GenBank/DDBJ whole genome shotgun (WGS) entry which is preliminary data.</text>
</comment>
<reference evidence="5 6" key="1">
    <citation type="submission" date="2024-09" db="EMBL/GenBank/DDBJ databases">
        <title>Chromosome-scale assembly of Riccia fluitans.</title>
        <authorList>
            <person name="Paukszto L."/>
            <person name="Sawicki J."/>
            <person name="Karawczyk K."/>
            <person name="Piernik-Szablinska J."/>
            <person name="Szczecinska M."/>
            <person name="Mazdziarz M."/>
        </authorList>
    </citation>
    <scope>NUCLEOTIDE SEQUENCE [LARGE SCALE GENOMIC DNA]</scope>
    <source>
        <strain evidence="5">Rf_01</strain>
        <tissue evidence="5">Aerial parts of the thallus</tissue>
    </source>
</reference>
<keyword evidence="6" id="KW-1185">Reference proteome</keyword>
<sequence length="793" mass="88123">MEGNHSKKQTKVLKKFSRRPLKRKKGIESVTNGRLSFDGLQLSGKKPEPATINSLQKDITTALKENVDPETQVSQNVDDFWEAERQKRLSAVARRRLTGVKPVTQPVEGRQRPSRSRRDGSRRLSMLKKVDEGAVADWDKESLEEEEERPCTIASSQSFMAAQETALRASLPLLNSLNRRVEAVSGASSPTLKNVSAPVDEEPKEQTPQQDKQDEAKSSDSLEDMELSTGDHSDSLIQKNVDLGGPTPDLASLVEMEYSASPICRVAFDNAIKCFRDGHPVRTGTFVNHGGKTPHAERECMPASSPTPPTNPLAAYMLRRRLTNEIAEVGGRRLEFDSSSPCSSIDMERDFQMPDFDVDWDKITADDDCYYEDLLESDHQVDVASHQREDSEEHAGVVTQSQESCSLHLKTSSAIPETQRKSGSNLSTEPMKVFNRKSPEVDSAPKSVLDTPKMKEAHREVPSGDAEIPSPKGQKENTRRVDGPPLSPIKSIKSKLAEEKEALSDAARSLRCEGKDTNSLRASRTPVSARKSVKNNNLAEKIGLSSAARALSFEVAEMEAIHDDEKVESLVNEPQEAVEPQVILPDNAEENASQPCGGLESQHAEVINETQTCVDQRSEPEEISAEIDMSTDPQSQVVNISADNIQAEQEQAKSKRRMKESDQTTAEVNLCTDQQSQVEEFPAVSVEPEAQEQQPKVKRQKKKDQKKRCSLEGAENGLVWKDGLRRSQRRRTRPLEWWRGEKLLYGRIHDSLTTVIGIKQSSPGAYARGDRVPFAVESFVPAKYNDLIRLAAM</sequence>
<feature type="compositionally biased region" description="Basic and acidic residues" evidence="4">
    <location>
        <begin position="452"/>
        <end position="462"/>
    </location>
</feature>
<dbReference type="AlphaFoldDB" id="A0ABD1XJV7"/>
<comment type="subcellular location">
    <subcellularLocation>
        <location evidence="1">Nucleus</location>
    </subcellularLocation>
</comment>
<feature type="region of interest" description="Disordered" evidence="4">
    <location>
        <begin position="1"/>
        <end position="30"/>
    </location>
</feature>
<feature type="compositionally biased region" description="Basic and acidic residues" evidence="4">
    <location>
        <begin position="116"/>
        <end position="141"/>
    </location>
</feature>
<dbReference type="InterPro" id="IPR028386">
    <property type="entry name" value="CENP-C/Mif2/cnp3"/>
</dbReference>
<feature type="compositionally biased region" description="Basic and acidic residues" evidence="4">
    <location>
        <begin position="473"/>
        <end position="482"/>
    </location>
</feature>
<organism evidence="5 6">
    <name type="scientific">Riccia fluitans</name>
    <dbReference type="NCBI Taxonomy" id="41844"/>
    <lineage>
        <taxon>Eukaryota</taxon>
        <taxon>Viridiplantae</taxon>
        <taxon>Streptophyta</taxon>
        <taxon>Embryophyta</taxon>
        <taxon>Marchantiophyta</taxon>
        <taxon>Marchantiopsida</taxon>
        <taxon>Marchantiidae</taxon>
        <taxon>Marchantiales</taxon>
        <taxon>Ricciaceae</taxon>
        <taxon>Riccia</taxon>
    </lineage>
</organism>
<dbReference type="PANTHER" id="PTHR16684:SF11">
    <property type="entry name" value="CENTROMERE PROTEIN C"/>
    <property type="match status" value="1"/>
</dbReference>
<feature type="compositionally biased region" description="Polar residues" evidence="4">
    <location>
        <begin position="398"/>
        <end position="428"/>
    </location>
</feature>
<feature type="compositionally biased region" description="Basic residues" evidence="4">
    <location>
        <begin position="1"/>
        <end position="25"/>
    </location>
</feature>
<gene>
    <name evidence="5" type="ORF">R1flu_027768</name>
</gene>
<feature type="compositionally biased region" description="Polar residues" evidence="4">
    <location>
        <begin position="631"/>
        <end position="649"/>
    </location>
</feature>
<dbReference type="PANTHER" id="PTHR16684">
    <property type="entry name" value="CENTROMERE PROTEIN C"/>
    <property type="match status" value="1"/>
</dbReference>
<keyword evidence="3" id="KW-0539">Nucleus</keyword>
<feature type="region of interest" description="Disordered" evidence="4">
    <location>
        <begin position="381"/>
        <end position="492"/>
    </location>
</feature>
<accession>A0ABD1XJV7</accession>
<feature type="compositionally biased region" description="Basic and acidic residues" evidence="4">
    <location>
        <begin position="381"/>
        <end position="395"/>
    </location>
</feature>
<evidence type="ECO:0000256" key="4">
    <source>
        <dbReference type="SAM" id="MobiDB-lite"/>
    </source>
</evidence>
<proteinExistence type="inferred from homology"/>
<evidence type="ECO:0000313" key="6">
    <source>
        <dbReference type="Proteomes" id="UP001605036"/>
    </source>
</evidence>
<evidence type="ECO:0000313" key="5">
    <source>
        <dbReference type="EMBL" id="KAL2609195.1"/>
    </source>
</evidence>
<comment type="similarity">
    <text evidence="2">Belongs to the CENP-C/MIF2 family.</text>
</comment>
<feature type="compositionally biased region" description="Polar residues" evidence="4">
    <location>
        <begin position="663"/>
        <end position="678"/>
    </location>
</feature>
<feature type="region of interest" description="Disordered" evidence="4">
    <location>
        <begin position="183"/>
        <end position="243"/>
    </location>
</feature>